<evidence type="ECO:0000256" key="5">
    <source>
        <dbReference type="ARBA" id="ARBA00023204"/>
    </source>
</evidence>
<dbReference type="GO" id="GO:0051382">
    <property type="term" value="P:kinetochore assembly"/>
    <property type="evidence" value="ECO:0007669"/>
    <property type="project" value="InterPro"/>
</dbReference>
<evidence type="ECO:0000256" key="2">
    <source>
        <dbReference type="ARBA" id="ARBA00009359"/>
    </source>
</evidence>
<name>A0AAX4HFC5_9ASCO</name>
<organism evidence="8 9">
    <name type="scientific">Australozyma saopauloensis</name>
    <dbReference type="NCBI Taxonomy" id="291208"/>
    <lineage>
        <taxon>Eukaryota</taxon>
        <taxon>Fungi</taxon>
        <taxon>Dikarya</taxon>
        <taxon>Ascomycota</taxon>
        <taxon>Saccharomycotina</taxon>
        <taxon>Pichiomycetes</taxon>
        <taxon>Metschnikowiaceae</taxon>
        <taxon>Australozyma</taxon>
    </lineage>
</organism>
<dbReference type="Gene3D" id="1.10.20.10">
    <property type="entry name" value="Histone, subunit A"/>
    <property type="match status" value="1"/>
</dbReference>
<protein>
    <submittedName>
        <fullName evidence="8">Uncharacterized protein</fullName>
    </submittedName>
</protein>
<dbReference type="CDD" id="cd22921">
    <property type="entry name" value="HFD_CENP-X"/>
    <property type="match status" value="1"/>
</dbReference>
<keyword evidence="3" id="KW-0227">DNA damage</keyword>
<dbReference type="PANTHER" id="PTHR28680">
    <property type="entry name" value="CENTROMERE PROTEIN X"/>
    <property type="match status" value="1"/>
</dbReference>
<dbReference type="GO" id="GO:0046982">
    <property type="term" value="F:protein heterodimerization activity"/>
    <property type="evidence" value="ECO:0007669"/>
    <property type="project" value="InterPro"/>
</dbReference>
<proteinExistence type="inferred from homology"/>
<keyword evidence="5" id="KW-0234">DNA repair</keyword>
<dbReference type="InterPro" id="IPR018552">
    <property type="entry name" value="CENP-X"/>
</dbReference>
<comment type="subcellular location">
    <subcellularLocation>
        <location evidence="1">Nucleus</location>
    </subcellularLocation>
</comment>
<evidence type="ECO:0000256" key="4">
    <source>
        <dbReference type="ARBA" id="ARBA00023125"/>
    </source>
</evidence>
<dbReference type="InterPro" id="IPR009072">
    <property type="entry name" value="Histone-fold"/>
</dbReference>
<evidence type="ECO:0000313" key="9">
    <source>
        <dbReference type="Proteomes" id="UP001338582"/>
    </source>
</evidence>
<accession>A0AAX4HFC5</accession>
<dbReference type="RefSeq" id="XP_062879665.1">
    <property type="nucleotide sequence ID" value="XM_063023595.1"/>
</dbReference>
<dbReference type="GeneID" id="88175728"/>
<dbReference type="GO" id="GO:0000712">
    <property type="term" value="P:resolution of meiotic recombination intermediates"/>
    <property type="evidence" value="ECO:0007669"/>
    <property type="project" value="TreeGrafter"/>
</dbReference>
<dbReference type="AlphaFoldDB" id="A0AAX4HFC5"/>
<dbReference type="GO" id="GO:0071821">
    <property type="term" value="C:FANCM-MHF complex"/>
    <property type="evidence" value="ECO:0007669"/>
    <property type="project" value="TreeGrafter"/>
</dbReference>
<feature type="region of interest" description="Disordered" evidence="7">
    <location>
        <begin position="65"/>
        <end position="105"/>
    </location>
</feature>
<evidence type="ECO:0000256" key="7">
    <source>
        <dbReference type="SAM" id="MobiDB-lite"/>
    </source>
</evidence>
<evidence type="ECO:0000256" key="6">
    <source>
        <dbReference type="ARBA" id="ARBA00023242"/>
    </source>
</evidence>
<dbReference type="KEGG" id="asau:88175728"/>
<evidence type="ECO:0000256" key="1">
    <source>
        <dbReference type="ARBA" id="ARBA00004123"/>
    </source>
</evidence>
<dbReference type="GO" id="GO:0031297">
    <property type="term" value="P:replication fork processing"/>
    <property type="evidence" value="ECO:0007669"/>
    <property type="project" value="TreeGrafter"/>
</dbReference>
<keyword evidence="9" id="KW-1185">Reference proteome</keyword>
<dbReference type="EMBL" id="CP138899">
    <property type="protein sequence ID" value="WPK27287.1"/>
    <property type="molecule type" value="Genomic_DNA"/>
</dbReference>
<gene>
    <name evidence="8" type="ORF">PUMCH_004668</name>
</gene>
<comment type="similarity">
    <text evidence="2">Belongs to the CENP-X/MHF2 family.</text>
</comment>
<feature type="compositionally biased region" description="Acidic residues" evidence="7">
    <location>
        <begin position="81"/>
        <end position="98"/>
    </location>
</feature>
<reference evidence="8 9" key="1">
    <citation type="submission" date="2023-10" db="EMBL/GenBank/DDBJ databases">
        <title>Draft Genome Sequence of Candida saopaulonensis from a very Premature Infant with Sepsis.</title>
        <authorList>
            <person name="Ning Y."/>
            <person name="Dai R."/>
            <person name="Xiao M."/>
            <person name="Xu Y."/>
            <person name="Yan Q."/>
            <person name="Zhang L."/>
        </authorList>
    </citation>
    <scope>NUCLEOTIDE SEQUENCE [LARGE SCALE GENOMIC DNA]</scope>
    <source>
        <strain evidence="8 9">19XY460</strain>
    </source>
</reference>
<sequence length="135" mass="14794">MSSTGMSAPTPCMVPSATIARIFHDVAFKKKDTKITAPAVLLSGEYIRLFVQEAVLRANEQRLADLSSGLANGEEPKKDDLGDEENDEEDFDFDEEEDDHRGLGVSTQIEVDVPPMDVLEARHLAAVSGLLLMDF</sequence>
<dbReference type="Pfam" id="PF09415">
    <property type="entry name" value="CENP-X"/>
    <property type="match status" value="1"/>
</dbReference>
<dbReference type="PANTHER" id="PTHR28680:SF1">
    <property type="entry name" value="CENTROMERE PROTEIN X"/>
    <property type="match status" value="1"/>
</dbReference>
<dbReference type="Proteomes" id="UP001338582">
    <property type="component" value="Chromosome 6"/>
</dbReference>
<dbReference type="GO" id="GO:0006281">
    <property type="term" value="P:DNA repair"/>
    <property type="evidence" value="ECO:0007669"/>
    <property type="project" value="UniProtKB-KW"/>
</dbReference>
<keyword evidence="4" id="KW-0238">DNA-binding</keyword>
<dbReference type="GO" id="GO:0003677">
    <property type="term" value="F:DNA binding"/>
    <property type="evidence" value="ECO:0007669"/>
    <property type="project" value="UniProtKB-KW"/>
</dbReference>
<evidence type="ECO:0000256" key="3">
    <source>
        <dbReference type="ARBA" id="ARBA00022763"/>
    </source>
</evidence>
<keyword evidence="6" id="KW-0539">Nucleus</keyword>
<evidence type="ECO:0000313" key="8">
    <source>
        <dbReference type="EMBL" id="WPK27287.1"/>
    </source>
</evidence>